<feature type="transmembrane region" description="Helical" evidence="8">
    <location>
        <begin position="149"/>
        <end position="167"/>
    </location>
</feature>
<keyword evidence="6 8" id="KW-0472">Membrane</keyword>
<comment type="similarity">
    <text evidence="2 7">Belongs to the MIP/aquaporin (TC 1.A.8) family.</text>
</comment>
<evidence type="ECO:0000256" key="7">
    <source>
        <dbReference type="RuleBase" id="RU000477"/>
    </source>
</evidence>
<evidence type="ECO:0000256" key="5">
    <source>
        <dbReference type="ARBA" id="ARBA00022989"/>
    </source>
</evidence>
<organism evidence="9 10">
    <name type="scientific">Streptomyces griseoaurantiacus</name>
    <dbReference type="NCBI Taxonomy" id="68213"/>
    <lineage>
        <taxon>Bacteria</taxon>
        <taxon>Bacillati</taxon>
        <taxon>Actinomycetota</taxon>
        <taxon>Actinomycetes</taxon>
        <taxon>Kitasatosporales</taxon>
        <taxon>Streptomycetaceae</taxon>
        <taxon>Streptomyces</taxon>
        <taxon>Streptomyces aurantiacus group</taxon>
    </lineage>
</organism>
<dbReference type="PANTHER" id="PTHR43829:SF9">
    <property type="entry name" value="AQUAPORIN-9"/>
    <property type="match status" value="1"/>
</dbReference>
<feature type="transmembrane region" description="Helical" evidence="8">
    <location>
        <begin position="88"/>
        <end position="110"/>
    </location>
</feature>
<dbReference type="OrthoDB" id="9807293at2"/>
<evidence type="ECO:0000256" key="6">
    <source>
        <dbReference type="ARBA" id="ARBA00023136"/>
    </source>
</evidence>
<dbReference type="InterPro" id="IPR023271">
    <property type="entry name" value="Aquaporin-like"/>
</dbReference>
<dbReference type="InterPro" id="IPR000425">
    <property type="entry name" value="MIP"/>
</dbReference>
<dbReference type="EMBL" id="FNAX01000002">
    <property type="protein sequence ID" value="SDE53970.1"/>
    <property type="molecule type" value="Genomic_DNA"/>
</dbReference>
<reference evidence="9 10" key="1">
    <citation type="submission" date="2016-10" db="EMBL/GenBank/DDBJ databases">
        <authorList>
            <person name="de Groot N.N."/>
        </authorList>
    </citation>
    <scope>NUCLEOTIDE SEQUENCE [LARGE SCALE GENOMIC DNA]</scope>
    <source>
        <strain evidence="9 10">CGMCC 4.1859</strain>
    </source>
</reference>
<protein>
    <submittedName>
        <fullName evidence="9">Glycerol uptake facilitator protein</fullName>
    </submittedName>
</protein>
<dbReference type="Pfam" id="PF00230">
    <property type="entry name" value="MIP"/>
    <property type="match status" value="1"/>
</dbReference>
<evidence type="ECO:0000256" key="8">
    <source>
        <dbReference type="SAM" id="Phobius"/>
    </source>
</evidence>
<dbReference type="Proteomes" id="UP000198614">
    <property type="component" value="Unassembled WGS sequence"/>
</dbReference>
<feature type="transmembrane region" description="Helical" evidence="8">
    <location>
        <begin position="179"/>
        <end position="199"/>
    </location>
</feature>
<dbReference type="InterPro" id="IPR022357">
    <property type="entry name" value="MIP_CS"/>
</dbReference>
<dbReference type="PROSITE" id="PS51257">
    <property type="entry name" value="PROKAR_LIPOPROTEIN"/>
    <property type="match status" value="1"/>
</dbReference>
<dbReference type="GO" id="GO:0005886">
    <property type="term" value="C:plasma membrane"/>
    <property type="evidence" value="ECO:0007669"/>
    <property type="project" value="TreeGrafter"/>
</dbReference>
<evidence type="ECO:0000256" key="2">
    <source>
        <dbReference type="ARBA" id="ARBA00006175"/>
    </source>
</evidence>
<evidence type="ECO:0000256" key="4">
    <source>
        <dbReference type="ARBA" id="ARBA00022692"/>
    </source>
</evidence>
<feature type="transmembrane region" description="Helical" evidence="8">
    <location>
        <begin position="47"/>
        <end position="67"/>
    </location>
</feature>
<accession>A0A1G7DS44</accession>
<keyword evidence="5 8" id="KW-1133">Transmembrane helix</keyword>
<dbReference type="InterPro" id="IPR050363">
    <property type="entry name" value="MIP/Aquaporin"/>
</dbReference>
<keyword evidence="4 7" id="KW-0812">Transmembrane</keyword>
<evidence type="ECO:0000313" key="9">
    <source>
        <dbReference type="EMBL" id="SDE53970.1"/>
    </source>
</evidence>
<dbReference type="PROSITE" id="PS00221">
    <property type="entry name" value="MIP"/>
    <property type="match status" value="1"/>
</dbReference>
<dbReference type="CDD" id="cd00333">
    <property type="entry name" value="MIP"/>
    <property type="match status" value="1"/>
</dbReference>
<dbReference type="NCBIfam" id="TIGR00861">
    <property type="entry name" value="MIP"/>
    <property type="match status" value="1"/>
</dbReference>
<dbReference type="AlphaFoldDB" id="A0A1G7DS44"/>
<proteinExistence type="inferred from homology"/>
<evidence type="ECO:0000256" key="1">
    <source>
        <dbReference type="ARBA" id="ARBA00004141"/>
    </source>
</evidence>
<sequence length="272" mass="28758">MAQRMSGRGLAGELAAEFLGTLILILFGCGVVAQVVAAGVGDHDSIAWAWGLGVTLGVYVAARLSGAHLNPAVTVGLACFKGFSWSKVAPYIVAQTVGAFIAALLVRWNYTEVLAKADPGHTLKTQIVFSTLPGNGEFPVSEWGALRDQIIGTAILLLLIFAITDLLNTPPGANMAPFIIGLVVVAIGMAWGTDAGYAINPARDLGPRLASYLTGYGSAWRDQYGNLYFWVPIVGPLIGGVLGAALYRYLITPFLRTESDEQEPGRIPAPEE</sequence>
<keyword evidence="3 7" id="KW-0813">Transport</keyword>
<name>A0A1G7DS44_9ACTN</name>
<feature type="transmembrane region" description="Helical" evidence="8">
    <location>
        <begin position="227"/>
        <end position="247"/>
    </location>
</feature>
<comment type="subcellular location">
    <subcellularLocation>
        <location evidence="1">Membrane</location>
        <topology evidence="1">Multi-pass membrane protein</topology>
    </subcellularLocation>
</comment>
<dbReference type="GO" id="GO:0015254">
    <property type="term" value="F:glycerol channel activity"/>
    <property type="evidence" value="ECO:0007669"/>
    <property type="project" value="TreeGrafter"/>
</dbReference>
<evidence type="ECO:0000256" key="3">
    <source>
        <dbReference type="ARBA" id="ARBA00022448"/>
    </source>
</evidence>
<dbReference type="SUPFAM" id="SSF81338">
    <property type="entry name" value="Aquaporin-like"/>
    <property type="match status" value="1"/>
</dbReference>
<dbReference type="PRINTS" id="PR00783">
    <property type="entry name" value="MINTRINSICP"/>
</dbReference>
<gene>
    <name evidence="9" type="ORF">SAMN05216260_102294</name>
</gene>
<evidence type="ECO:0000313" key="10">
    <source>
        <dbReference type="Proteomes" id="UP000198614"/>
    </source>
</evidence>
<dbReference type="PANTHER" id="PTHR43829">
    <property type="entry name" value="AQUAPORIN OR AQUAGLYCEROPORIN RELATED"/>
    <property type="match status" value="1"/>
</dbReference>
<dbReference type="Gene3D" id="1.20.1080.10">
    <property type="entry name" value="Glycerol uptake facilitator protein"/>
    <property type="match status" value="1"/>
</dbReference>